<dbReference type="AlphaFoldDB" id="A0A345UN46"/>
<dbReference type="EMBL" id="CP027806">
    <property type="protein sequence ID" value="AXJ01898.1"/>
    <property type="molecule type" value="Genomic_DNA"/>
</dbReference>
<feature type="domain" description="Cyclic nucleotide-binding" evidence="1">
    <location>
        <begin position="23"/>
        <end position="144"/>
    </location>
</feature>
<dbReference type="RefSeq" id="WP_114985042.1">
    <property type="nucleotide sequence ID" value="NZ_CP027806.1"/>
</dbReference>
<dbReference type="PROSITE" id="PS50042">
    <property type="entry name" value="CNMP_BINDING_3"/>
    <property type="match status" value="1"/>
</dbReference>
<organism evidence="2 3">
    <name type="scientific">Cyclonatronum proteinivorum</name>
    <dbReference type="NCBI Taxonomy" id="1457365"/>
    <lineage>
        <taxon>Bacteria</taxon>
        <taxon>Pseudomonadati</taxon>
        <taxon>Balneolota</taxon>
        <taxon>Balneolia</taxon>
        <taxon>Balneolales</taxon>
        <taxon>Cyclonatronaceae</taxon>
        <taxon>Cyclonatronum</taxon>
    </lineage>
</organism>
<dbReference type="GO" id="GO:0030552">
    <property type="term" value="F:cAMP binding"/>
    <property type="evidence" value="ECO:0007669"/>
    <property type="project" value="TreeGrafter"/>
</dbReference>
<dbReference type="SMART" id="SM00100">
    <property type="entry name" value="cNMP"/>
    <property type="match status" value="1"/>
</dbReference>
<evidence type="ECO:0000313" key="2">
    <source>
        <dbReference type="EMBL" id="AXJ01898.1"/>
    </source>
</evidence>
<dbReference type="CDD" id="cd00038">
    <property type="entry name" value="CAP_ED"/>
    <property type="match status" value="1"/>
</dbReference>
<dbReference type="Gene3D" id="2.60.120.10">
    <property type="entry name" value="Jelly Rolls"/>
    <property type="match status" value="1"/>
</dbReference>
<evidence type="ECO:0000313" key="3">
    <source>
        <dbReference type="Proteomes" id="UP000254808"/>
    </source>
</evidence>
<dbReference type="Proteomes" id="UP000254808">
    <property type="component" value="Chromosome"/>
</dbReference>
<dbReference type="InterPro" id="IPR018490">
    <property type="entry name" value="cNMP-bd_dom_sf"/>
</dbReference>
<dbReference type="PANTHER" id="PTHR11635:SF152">
    <property type="entry name" value="CAMP-DEPENDENT PROTEIN KINASE TYPE I REGULATORY SUBUNIT-RELATED"/>
    <property type="match status" value="1"/>
</dbReference>
<dbReference type="InterPro" id="IPR014710">
    <property type="entry name" value="RmlC-like_jellyroll"/>
</dbReference>
<dbReference type="GO" id="GO:0005829">
    <property type="term" value="C:cytosol"/>
    <property type="evidence" value="ECO:0007669"/>
    <property type="project" value="TreeGrafter"/>
</dbReference>
<gene>
    <name evidence="2" type="ORF">CYPRO_2656</name>
</gene>
<dbReference type="InterPro" id="IPR050503">
    <property type="entry name" value="cAMP-dep_PK_reg_su-like"/>
</dbReference>
<dbReference type="GO" id="GO:0005952">
    <property type="term" value="C:cAMP-dependent protein kinase complex"/>
    <property type="evidence" value="ECO:0007669"/>
    <property type="project" value="InterPro"/>
</dbReference>
<dbReference type="GO" id="GO:0004862">
    <property type="term" value="F:cAMP-dependent protein kinase inhibitor activity"/>
    <property type="evidence" value="ECO:0007669"/>
    <property type="project" value="TreeGrafter"/>
</dbReference>
<proteinExistence type="predicted"/>
<dbReference type="KEGG" id="cprv:CYPRO_2656"/>
<dbReference type="OrthoDB" id="1523752at2"/>
<evidence type="ECO:0000259" key="1">
    <source>
        <dbReference type="PROSITE" id="PS50042"/>
    </source>
</evidence>
<keyword evidence="3" id="KW-1185">Reference proteome</keyword>
<dbReference type="PANTHER" id="PTHR11635">
    <property type="entry name" value="CAMP-DEPENDENT PROTEIN KINASE REGULATORY CHAIN"/>
    <property type="match status" value="1"/>
</dbReference>
<name>A0A345UN46_9BACT</name>
<accession>A0A345UN46</accession>
<dbReference type="GO" id="GO:0034236">
    <property type="term" value="F:protein kinase A catalytic subunit binding"/>
    <property type="evidence" value="ECO:0007669"/>
    <property type="project" value="TreeGrafter"/>
</dbReference>
<dbReference type="InterPro" id="IPR000595">
    <property type="entry name" value="cNMP-bd_dom"/>
</dbReference>
<sequence length="183" mass="21053">MLKKTGFLKTLRNQTNIVFNSAFLKNLTHTETYEFLQLCHRRIYQDQEMIYHIKDPGNGFYIIESGSVELFVQNEKGTQIGSSFRLSSPDTFGNLSLSHSMRRMSSARAVDETIVLGFFKPDFEALEKRHPQIAIKLLSEINRVLAQQLESTMLELANHIGEFQSMYFQAETFYAQNSDSPVI</sequence>
<protein>
    <submittedName>
        <fullName evidence="2">Cyclic nucleotide-binding domain-containing protein</fullName>
    </submittedName>
</protein>
<dbReference type="Pfam" id="PF00027">
    <property type="entry name" value="cNMP_binding"/>
    <property type="match status" value="1"/>
</dbReference>
<dbReference type="SUPFAM" id="SSF51206">
    <property type="entry name" value="cAMP-binding domain-like"/>
    <property type="match status" value="1"/>
</dbReference>
<reference evidence="2 3" key="1">
    <citation type="submission" date="2018-03" db="EMBL/GenBank/DDBJ databases">
        <title>Phenotypic and genomic properties of Cyclonatronum proteinivorum gen. nov., sp. nov., a haloalkaliphilic bacteroidete from soda lakes possessing Na+-translocating rhodopsin.</title>
        <authorList>
            <person name="Toshchakov S.V."/>
            <person name="Korzhenkov A."/>
            <person name="Samarov N.I."/>
            <person name="Kublanov I.V."/>
            <person name="Muntyan M.S."/>
            <person name="Sorokin D.Y."/>
        </authorList>
    </citation>
    <scope>NUCLEOTIDE SEQUENCE [LARGE SCALE GENOMIC DNA]</scope>
    <source>
        <strain evidence="2 3">Omega</strain>
    </source>
</reference>